<evidence type="ECO:0000313" key="2">
    <source>
        <dbReference type="Proteomes" id="UP000292314"/>
    </source>
</evidence>
<accession>A0A481VZU4</accession>
<reference evidence="1 2" key="1">
    <citation type="submission" date="2019-02" db="EMBL/GenBank/DDBJ databases">
        <authorList>
            <person name="Paul L."/>
            <person name="Brownson E.L."/>
            <person name="Lucero K."/>
            <person name="Page S.T."/>
            <person name="Garlena R.A."/>
            <person name="Russell D.A."/>
            <person name="Pope W.H."/>
            <person name="Jacobs-Sera D."/>
            <person name="Hatfull G.F."/>
        </authorList>
    </citation>
    <scope>NUCLEOTIDE SEQUENCE [LARGE SCALE GENOMIC DNA]</scope>
</reference>
<dbReference type="RefSeq" id="YP_010055529.1">
    <property type="nucleotide sequence ID" value="NC_054666.1"/>
</dbReference>
<evidence type="ECO:0000313" key="1">
    <source>
        <dbReference type="EMBL" id="QBI99439.1"/>
    </source>
</evidence>
<keyword evidence="2" id="KW-1185">Reference proteome</keyword>
<gene>
    <name evidence="1" type="primary">80</name>
    <name evidence="1" type="ORF">SEA_CAELUM_80</name>
</gene>
<dbReference type="EMBL" id="MK524524">
    <property type="protein sequence ID" value="QBI99439.1"/>
    <property type="molecule type" value="Genomic_DNA"/>
</dbReference>
<dbReference type="GeneID" id="64471463"/>
<sequence>MIPIKTDARTREQYVRNIIDTWLDASAEQEVQGRDWYPSAHRLAESMAEGNVRVGAGLLAALSPQTAWWLNIELATEAYETGTPARHTGNCLAKAAKILAGADPVEVLPMDRKTGHFYRSILDPTDPDAVCIDRHAHDIAVGEEYGAKDRGLSSKGRYALIAHCYREAAQRLGEIPSVVQAVTWVVWRDRLVGTSTRGTLFATAA</sequence>
<dbReference type="KEGG" id="vg:64471463"/>
<dbReference type="Pfam" id="PF23802">
    <property type="entry name" value="DUF7178"/>
    <property type="match status" value="1"/>
</dbReference>
<proteinExistence type="predicted"/>
<dbReference type="Proteomes" id="UP000292314">
    <property type="component" value="Genome"/>
</dbReference>
<organism evidence="1 2">
    <name type="scientific">Streptomyces phage Caelum</name>
    <dbReference type="NCBI Taxonomy" id="2530160"/>
    <lineage>
        <taxon>Viruses</taxon>
        <taxon>Duplodnaviria</taxon>
        <taxon>Heunggongvirae</taxon>
        <taxon>Uroviricota</taxon>
        <taxon>Caudoviricetes</taxon>
        <taxon>Arquatrovirinae</taxon>
        <taxon>Caelumvirus</taxon>
        <taxon>Caelumvirus caelum</taxon>
    </lineage>
</organism>
<protein>
    <submittedName>
        <fullName evidence="1">Uncharacterized protein</fullName>
    </submittedName>
</protein>
<dbReference type="InterPro" id="IPR055602">
    <property type="entry name" value="DUF7178"/>
</dbReference>
<name>A0A481VZU4_9CAUD</name>